<dbReference type="Gene3D" id="3.40.50.300">
    <property type="entry name" value="P-loop containing nucleotide triphosphate hydrolases"/>
    <property type="match status" value="2"/>
</dbReference>
<feature type="domain" description="EF-hand" evidence="4">
    <location>
        <begin position="181"/>
        <end position="216"/>
    </location>
</feature>
<keyword evidence="3" id="KW-1133">Transmembrane helix</keyword>
<dbReference type="InterPro" id="IPR027417">
    <property type="entry name" value="P-loop_NTPase"/>
</dbReference>
<dbReference type="Gene3D" id="1.10.238.10">
    <property type="entry name" value="EF-hand"/>
    <property type="match status" value="2"/>
</dbReference>
<evidence type="ECO:0000313" key="6">
    <source>
        <dbReference type="Proteomes" id="UP001431209"/>
    </source>
</evidence>
<dbReference type="Pfam" id="PF00071">
    <property type="entry name" value="Ras"/>
    <property type="match status" value="1"/>
</dbReference>
<dbReference type="InterPro" id="IPR001806">
    <property type="entry name" value="Small_GTPase"/>
</dbReference>
<dbReference type="GO" id="GO:0003924">
    <property type="term" value="F:GTPase activity"/>
    <property type="evidence" value="ECO:0007669"/>
    <property type="project" value="InterPro"/>
</dbReference>
<gene>
    <name evidence="5" type="ORF">AKO1_006942</name>
</gene>
<reference evidence="5 6" key="1">
    <citation type="submission" date="2024-03" db="EMBL/GenBank/DDBJ databases">
        <title>The Acrasis kona genome and developmental transcriptomes reveal deep origins of eukaryotic multicellular pathways.</title>
        <authorList>
            <person name="Sheikh S."/>
            <person name="Fu C.-J."/>
            <person name="Brown M.W."/>
            <person name="Baldauf S.L."/>
        </authorList>
    </citation>
    <scope>NUCLEOTIDE SEQUENCE [LARGE SCALE GENOMIC DNA]</scope>
    <source>
        <strain evidence="5 6">ATCC MYA-3509</strain>
    </source>
</reference>
<evidence type="ECO:0000259" key="4">
    <source>
        <dbReference type="PROSITE" id="PS50222"/>
    </source>
</evidence>
<evidence type="ECO:0000313" key="5">
    <source>
        <dbReference type="EMBL" id="KAL0480786.1"/>
    </source>
</evidence>
<dbReference type="InterPro" id="IPR006073">
    <property type="entry name" value="GTP-bd"/>
</dbReference>
<keyword evidence="1" id="KW-0547">Nucleotide-binding</keyword>
<organism evidence="5 6">
    <name type="scientific">Acrasis kona</name>
    <dbReference type="NCBI Taxonomy" id="1008807"/>
    <lineage>
        <taxon>Eukaryota</taxon>
        <taxon>Discoba</taxon>
        <taxon>Heterolobosea</taxon>
        <taxon>Tetramitia</taxon>
        <taxon>Eutetramitia</taxon>
        <taxon>Acrasidae</taxon>
        <taxon>Acrasis</taxon>
    </lineage>
</organism>
<dbReference type="InterPro" id="IPR018247">
    <property type="entry name" value="EF_Hand_1_Ca_BS"/>
</dbReference>
<comment type="caution">
    <text evidence="5">The sequence shown here is derived from an EMBL/GenBank/DDBJ whole genome shotgun (WGS) entry which is preliminary data.</text>
</comment>
<keyword evidence="3" id="KW-0812">Transmembrane</keyword>
<keyword evidence="3" id="KW-0472">Membrane</keyword>
<dbReference type="PROSITE" id="PS50222">
    <property type="entry name" value="EF_HAND_2"/>
    <property type="match status" value="2"/>
</dbReference>
<proteinExistence type="predicted"/>
<name>A0AAW2YVG1_9EUKA</name>
<dbReference type="PROSITE" id="PS00018">
    <property type="entry name" value="EF_HAND_1"/>
    <property type="match status" value="1"/>
</dbReference>
<dbReference type="InterPro" id="IPR011992">
    <property type="entry name" value="EF-hand-dom_pair"/>
</dbReference>
<dbReference type="PANTHER" id="PTHR47978">
    <property type="match status" value="1"/>
</dbReference>
<dbReference type="SUPFAM" id="SSF47473">
    <property type="entry name" value="EF-hand"/>
    <property type="match status" value="1"/>
</dbReference>
<dbReference type="AlphaFoldDB" id="A0AAW2YVG1"/>
<evidence type="ECO:0000256" key="3">
    <source>
        <dbReference type="SAM" id="Phobius"/>
    </source>
</evidence>
<sequence>MPSNDQFTTIAVVGQPRSGKSSLILKITGDKSDKDKQNPRLLPPKHFELDASFGQSVHLLFLEINEENQQETDFILGESNIVLVVVDINSQYQKDEVNKWIERSRKHKKPIFVIQSKADLLEGEVEDLTTLVERYEKYQYCGTTSVKKKRGVEEIVGALCQFALFPTDVIFDATSKNLNKSSVPAFERVFWILDRDGDGELSQTEFTELLSIFQSSDPEINIEKPSGCNLISYLSIIKDLMQLNRFDLVWTLLREFSYQDNLQVDDVGISQLYLPEHNPATDIIVLTNYGRDVLTALFKRIDTDSDLLLSQQELTSAFMFVPLKDSLITVADQFTNGHDMCQSVHKKMTLVGWLALWSFTTRQDPQALLRCLVFWGIPESILSRTLQIKKKRDFRNGPQDMPDTIQCYVFGAAKSGKTCLMKSLIGQEFDHEYSATNEQHSVVNVVDYRDQRYYLVVTEFQDIEVPVILKRLENMNQCDVVCLVYDASDQFSFLHLSTVQKDLSKTLPRLFVSSKVDLQEVDQDFDVTPEEYCDRLQLVRPLRVSVAGADDALHISELWKELVLAAVNPDLALPEWEESEDSDEEEEEIVPREVPNVVVKRVVRIGLAVGVLAAVGYAVYRFGFKKAESKQ</sequence>
<keyword evidence="2" id="KW-0106">Calcium</keyword>
<dbReference type="Pfam" id="PF01926">
    <property type="entry name" value="MMR_HSR1"/>
    <property type="match status" value="1"/>
</dbReference>
<keyword evidence="6" id="KW-1185">Reference proteome</keyword>
<dbReference type="GO" id="GO:0005509">
    <property type="term" value="F:calcium ion binding"/>
    <property type="evidence" value="ECO:0007669"/>
    <property type="project" value="InterPro"/>
</dbReference>
<dbReference type="GO" id="GO:0005525">
    <property type="term" value="F:GTP binding"/>
    <property type="evidence" value="ECO:0007669"/>
    <property type="project" value="InterPro"/>
</dbReference>
<evidence type="ECO:0000256" key="2">
    <source>
        <dbReference type="ARBA" id="ARBA00022837"/>
    </source>
</evidence>
<protein>
    <submittedName>
        <fullName evidence="5">Mitochondrial Rho GTPase</fullName>
    </submittedName>
</protein>
<dbReference type="Proteomes" id="UP001431209">
    <property type="component" value="Unassembled WGS sequence"/>
</dbReference>
<feature type="transmembrane region" description="Helical" evidence="3">
    <location>
        <begin position="602"/>
        <end position="620"/>
    </location>
</feature>
<evidence type="ECO:0000256" key="1">
    <source>
        <dbReference type="ARBA" id="ARBA00022741"/>
    </source>
</evidence>
<dbReference type="CDD" id="cd00882">
    <property type="entry name" value="Ras_like_GTPase"/>
    <property type="match status" value="1"/>
</dbReference>
<accession>A0AAW2YVG1</accession>
<dbReference type="InterPro" id="IPR002048">
    <property type="entry name" value="EF_hand_dom"/>
</dbReference>
<dbReference type="SUPFAM" id="SSF52540">
    <property type="entry name" value="P-loop containing nucleoside triphosphate hydrolases"/>
    <property type="match status" value="2"/>
</dbReference>
<dbReference type="EMBL" id="JAOPGA020000687">
    <property type="protein sequence ID" value="KAL0480786.1"/>
    <property type="molecule type" value="Genomic_DNA"/>
</dbReference>
<feature type="domain" description="EF-hand" evidence="4">
    <location>
        <begin position="289"/>
        <end position="324"/>
    </location>
</feature>